<dbReference type="Pfam" id="PF12697">
    <property type="entry name" value="Abhydrolase_6"/>
    <property type="match status" value="1"/>
</dbReference>
<gene>
    <name evidence="3" type="ORF">QBC41DRAFT_398075</name>
</gene>
<name>A0AA40D985_9PEZI</name>
<organism evidence="3 4">
    <name type="scientific">Cercophora samala</name>
    <dbReference type="NCBI Taxonomy" id="330535"/>
    <lineage>
        <taxon>Eukaryota</taxon>
        <taxon>Fungi</taxon>
        <taxon>Dikarya</taxon>
        <taxon>Ascomycota</taxon>
        <taxon>Pezizomycotina</taxon>
        <taxon>Sordariomycetes</taxon>
        <taxon>Sordariomycetidae</taxon>
        <taxon>Sordariales</taxon>
        <taxon>Lasiosphaeriaceae</taxon>
        <taxon>Cercophora</taxon>
    </lineage>
</organism>
<dbReference type="Proteomes" id="UP001174997">
    <property type="component" value="Unassembled WGS sequence"/>
</dbReference>
<dbReference type="AlphaFoldDB" id="A0AA40D985"/>
<dbReference type="InterPro" id="IPR000073">
    <property type="entry name" value="AB_hydrolase_1"/>
</dbReference>
<dbReference type="EMBL" id="JAULSY010000087">
    <property type="protein sequence ID" value="KAK0666498.1"/>
    <property type="molecule type" value="Genomic_DNA"/>
</dbReference>
<keyword evidence="4" id="KW-1185">Reference proteome</keyword>
<dbReference type="Gene3D" id="3.40.50.1820">
    <property type="entry name" value="alpha/beta hydrolase"/>
    <property type="match status" value="1"/>
</dbReference>
<comment type="caution">
    <text evidence="3">The sequence shown here is derived from an EMBL/GenBank/DDBJ whole genome shotgun (WGS) entry which is preliminary data.</text>
</comment>
<feature type="signal peptide" evidence="1">
    <location>
        <begin position="1"/>
        <end position="18"/>
    </location>
</feature>
<evidence type="ECO:0000313" key="4">
    <source>
        <dbReference type="Proteomes" id="UP001174997"/>
    </source>
</evidence>
<evidence type="ECO:0000259" key="2">
    <source>
        <dbReference type="Pfam" id="PF12697"/>
    </source>
</evidence>
<reference evidence="3" key="1">
    <citation type="submission" date="2023-06" db="EMBL/GenBank/DDBJ databases">
        <title>Genome-scale phylogeny and comparative genomics of the fungal order Sordariales.</title>
        <authorList>
            <consortium name="Lawrence Berkeley National Laboratory"/>
            <person name="Hensen N."/>
            <person name="Bonometti L."/>
            <person name="Westerberg I."/>
            <person name="Brannstrom I.O."/>
            <person name="Guillou S."/>
            <person name="Cros-Aarteil S."/>
            <person name="Calhoun S."/>
            <person name="Haridas S."/>
            <person name="Kuo A."/>
            <person name="Mondo S."/>
            <person name="Pangilinan J."/>
            <person name="Riley R."/>
            <person name="Labutti K."/>
            <person name="Andreopoulos B."/>
            <person name="Lipzen A."/>
            <person name="Chen C."/>
            <person name="Yanf M."/>
            <person name="Daum C."/>
            <person name="Ng V."/>
            <person name="Clum A."/>
            <person name="Steindorff A."/>
            <person name="Ohm R."/>
            <person name="Martin F."/>
            <person name="Silar P."/>
            <person name="Natvig D."/>
            <person name="Lalanne C."/>
            <person name="Gautier V."/>
            <person name="Ament-Velasquez S.L."/>
            <person name="Kruys A."/>
            <person name="Hutchinson M.I."/>
            <person name="Powell A.J."/>
            <person name="Barry K."/>
            <person name="Miller A.N."/>
            <person name="Grigoriev I.V."/>
            <person name="Debuchy R."/>
            <person name="Gladieux P."/>
            <person name="Thoren M.H."/>
            <person name="Johannesson H."/>
        </authorList>
    </citation>
    <scope>NUCLEOTIDE SEQUENCE</scope>
    <source>
        <strain evidence="3">CBS 307.81</strain>
    </source>
</reference>
<keyword evidence="1" id="KW-0732">Signal</keyword>
<dbReference type="InterPro" id="IPR029058">
    <property type="entry name" value="AB_hydrolase_fold"/>
</dbReference>
<feature type="domain" description="AB hydrolase-1" evidence="2">
    <location>
        <begin position="107"/>
        <end position="360"/>
    </location>
</feature>
<evidence type="ECO:0000256" key="1">
    <source>
        <dbReference type="SAM" id="SignalP"/>
    </source>
</evidence>
<protein>
    <submittedName>
        <fullName evidence="3">Alpha/beta-hydrolase</fullName>
    </submittedName>
</protein>
<evidence type="ECO:0000313" key="3">
    <source>
        <dbReference type="EMBL" id="KAK0666498.1"/>
    </source>
</evidence>
<dbReference type="SUPFAM" id="SSF53474">
    <property type="entry name" value="alpha/beta-Hydrolases"/>
    <property type="match status" value="1"/>
</dbReference>
<accession>A0AA40D985</accession>
<proteinExistence type="predicted"/>
<feature type="chain" id="PRO_5041365981" evidence="1">
    <location>
        <begin position="19"/>
        <end position="380"/>
    </location>
</feature>
<sequence length="380" mass="40997">MRSAITLAAASLVGAASAGTPKTCNDYKIPVTVSSTNAVFGLDPFESDFDVADFVTTIASHTPEVSASVLSPFAVNVTETYTISATFCRPGHEKPDPKIENTVLIATHGLNFDRTYWDPQLDKETYSFVDWVLSKGYSIFYYDRLGVGESEQVSGYVAQLSNQVAILAELTKLIKGGHYVGGTGRPSQTVLVGHSFGSAITSEVLRKNKKLVDGVVLTGFSYNSTHLNGLEFLEAAGVRIAAQQQPGKWRQLDTGYLTTVDLFASVTTFFHEGYYDTEVARYVDDHKVPFAVTELLTGHSFAIKPIDFKGAALILSGRYDFPFCMSDCDGVLGNPGASIFSKAKAFKAISLPGTGHGINYHTTAAKSFEKITNFLAANGL</sequence>